<reference evidence="1 2" key="1">
    <citation type="journal article" date="2015" name="Nature">
        <title>rRNA introns, odd ribosomes, and small enigmatic genomes across a large radiation of phyla.</title>
        <authorList>
            <person name="Brown C.T."/>
            <person name="Hug L.A."/>
            <person name="Thomas B.C."/>
            <person name="Sharon I."/>
            <person name="Castelle C.J."/>
            <person name="Singh A."/>
            <person name="Wilkins M.J."/>
            <person name="Williams K.H."/>
            <person name="Banfield J.F."/>
        </authorList>
    </citation>
    <scope>NUCLEOTIDE SEQUENCE [LARGE SCALE GENOMIC DNA]</scope>
</reference>
<accession>A0A0G0X503</accession>
<organism evidence="1 2">
    <name type="scientific">Candidatus Falkowbacteria bacterium GW2011_GWA2_41_14</name>
    <dbReference type="NCBI Taxonomy" id="1618635"/>
    <lineage>
        <taxon>Bacteria</taxon>
        <taxon>Candidatus Falkowiibacteriota</taxon>
    </lineage>
</organism>
<proteinExistence type="predicted"/>
<sequence>MKNNLDFQREGILASAREKLTKGFEAGKKLEIHDAISELGESDNKEVYEKMANNLPELIRKALPGSFVLSPELRKEIKGISEVYFRLGEKMVPLYTAFADWIHEKIGAKENAVIIFEGRDSLGFLIAYKRRYEGNGTKCLFAPTSRAAVISHYIDETQTGQTEKEQDRVVDFYKLKELAGKNLYFVDFGFRGTIPRLEQLILEEYEQPRPKRINVLLFKKRKSPVMYGESSPMRDKAFKKLGKTELNQIDEKNLKNVEGFLDGAEASGGHLNISPDSEEGDDFYMVLQELASYIKEAREDALVRPSERTPHETSLAITSVQALIAKYSFFNGLKGSNLKDQTTSKEAAVDEVNYFFKLYKKYPVILGILKDINWNIGTSEKYKKLIEDINQDLLAGGMNRIIT</sequence>
<gene>
    <name evidence="1" type="ORF">UU43_C0002G0049</name>
</gene>
<dbReference type="Proteomes" id="UP000034190">
    <property type="component" value="Unassembled WGS sequence"/>
</dbReference>
<dbReference type="AlphaFoldDB" id="A0A0G0X503"/>
<evidence type="ECO:0000313" key="1">
    <source>
        <dbReference type="EMBL" id="KKR91740.1"/>
    </source>
</evidence>
<name>A0A0G0X503_9BACT</name>
<dbReference type="EMBL" id="LCAP01000002">
    <property type="protein sequence ID" value="KKR91740.1"/>
    <property type="molecule type" value="Genomic_DNA"/>
</dbReference>
<comment type="caution">
    <text evidence="1">The sequence shown here is derived from an EMBL/GenBank/DDBJ whole genome shotgun (WGS) entry which is preliminary data.</text>
</comment>
<protein>
    <submittedName>
        <fullName evidence="1">Uncharacterized protein</fullName>
    </submittedName>
</protein>
<evidence type="ECO:0000313" key="2">
    <source>
        <dbReference type="Proteomes" id="UP000034190"/>
    </source>
</evidence>